<sequence length="346" mass="40610">MNARFFHINNNKDSPALLRKFVVHALCWLIYITYELCTLYYLTGKLEPPKVYIVYYGVNIAFFYGVTTILQYTFDRRIPRYFIGFAGMAGLLILLLTVKGLLNPELHFRQNWLHIRRGEVLTFVMTALYRAGFFFLLAVFYWAPRHMLLFRAKADRAEKALLRQQINPHLLLNSLNFVYSRVMDTSEEAAQCIVLLSELLRYSMDYTAAEDKSLLLEELKQMQNLMEINRYRFGKRMQMNMEFTGDPGDRRIPPLILLTLLENVFKHGDLTDQDHPASVRVDMTNDGCLSFKSQNMKKSSLRSVIRSHQGLQNLRARLSFMYSKDQYALSVHDQENQFETYLMIKL</sequence>
<keyword evidence="1" id="KW-0472">Membrane</keyword>
<keyword evidence="1" id="KW-0812">Transmembrane</keyword>
<dbReference type="AlphaFoldDB" id="A0A563U5Y9"/>
<dbReference type="RefSeq" id="WP_146269781.1">
    <property type="nucleotide sequence ID" value="NZ_VOEI01000002.1"/>
</dbReference>
<keyword evidence="1" id="KW-1133">Transmembrane helix</keyword>
<gene>
    <name evidence="3" type="ORF">FPZ42_06990</name>
</gene>
<dbReference type="GO" id="GO:0000155">
    <property type="term" value="F:phosphorelay sensor kinase activity"/>
    <property type="evidence" value="ECO:0007669"/>
    <property type="project" value="InterPro"/>
</dbReference>
<evidence type="ECO:0000256" key="1">
    <source>
        <dbReference type="SAM" id="Phobius"/>
    </source>
</evidence>
<dbReference type="Pfam" id="PF06580">
    <property type="entry name" value="His_kinase"/>
    <property type="match status" value="1"/>
</dbReference>
<feature type="transmembrane region" description="Helical" evidence="1">
    <location>
        <begin position="81"/>
        <end position="102"/>
    </location>
</feature>
<dbReference type="OrthoDB" id="9792992at2"/>
<name>A0A563U5Y9_9SPHI</name>
<keyword evidence="4" id="KW-1185">Reference proteome</keyword>
<feature type="transmembrane region" description="Helical" evidence="1">
    <location>
        <begin position="122"/>
        <end position="143"/>
    </location>
</feature>
<dbReference type="InterPro" id="IPR010559">
    <property type="entry name" value="Sig_transdc_His_kin_internal"/>
</dbReference>
<feature type="transmembrane region" description="Helical" evidence="1">
    <location>
        <begin position="21"/>
        <end position="41"/>
    </location>
</feature>
<accession>A0A563U5Y9</accession>
<dbReference type="Proteomes" id="UP000318010">
    <property type="component" value="Unassembled WGS sequence"/>
</dbReference>
<protein>
    <recommendedName>
        <fullName evidence="2">Signal transduction histidine kinase internal region domain-containing protein</fullName>
    </recommendedName>
</protein>
<dbReference type="PANTHER" id="PTHR34220:SF7">
    <property type="entry name" value="SENSOR HISTIDINE KINASE YPDA"/>
    <property type="match status" value="1"/>
</dbReference>
<evidence type="ECO:0000313" key="3">
    <source>
        <dbReference type="EMBL" id="TWR26776.1"/>
    </source>
</evidence>
<feature type="transmembrane region" description="Helical" evidence="1">
    <location>
        <begin position="53"/>
        <end position="74"/>
    </location>
</feature>
<dbReference type="PANTHER" id="PTHR34220">
    <property type="entry name" value="SENSOR HISTIDINE KINASE YPDA"/>
    <property type="match status" value="1"/>
</dbReference>
<comment type="caution">
    <text evidence="3">The sequence shown here is derived from an EMBL/GenBank/DDBJ whole genome shotgun (WGS) entry which is preliminary data.</text>
</comment>
<dbReference type="InterPro" id="IPR050640">
    <property type="entry name" value="Bact_2-comp_sensor_kinase"/>
</dbReference>
<evidence type="ECO:0000313" key="4">
    <source>
        <dbReference type="Proteomes" id="UP000318010"/>
    </source>
</evidence>
<reference evidence="3 4" key="1">
    <citation type="submission" date="2019-07" db="EMBL/GenBank/DDBJ databases">
        <authorList>
            <person name="Kim J."/>
        </authorList>
    </citation>
    <scope>NUCLEOTIDE SEQUENCE [LARGE SCALE GENOMIC DNA]</scope>
    <source>
        <strain evidence="3 4">MJ1a</strain>
    </source>
</reference>
<proteinExistence type="predicted"/>
<dbReference type="EMBL" id="VOEI01000002">
    <property type="protein sequence ID" value="TWR26776.1"/>
    <property type="molecule type" value="Genomic_DNA"/>
</dbReference>
<feature type="domain" description="Signal transduction histidine kinase internal region" evidence="2">
    <location>
        <begin position="158"/>
        <end position="236"/>
    </location>
</feature>
<evidence type="ECO:0000259" key="2">
    <source>
        <dbReference type="Pfam" id="PF06580"/>
    </source>
</evidence>
<organism evidence="3 4">
    <name type="scientific">Mucilaginibacter achroorhodeus</name>
    <dbReference type="NCBI Taxonomy" id="2599294"/>
    <lineage>
        <taxon>Bacteria</taxon>
        <taxon>Pseudomonadati</taxon>
        <taxon>Bacteroidota</taxon>
        <taxon>Sphingobacteriia</taxon>
        <taxon>Sphingobacteriales</taxon>
        <taxon>Sphingobacteriaceae</taxon>
        <taxon>Mucilaginibacter</taxon>
    </lineage>
</organism>
<dbReference type="GO" id="GO:0016020">
    <property type="term" value="C:membrane"/>
    <property type="evidence" value="ECO:0007669"/>
    <property type="project" value="InterPro"/>
</dbReference>